<reference evidence="2" key="2">
    <citation type="submission" date="2015-01" db="EMBL/GenBank/DDBJ databases">
        <title>Evolutionary Origins and Diversification of the Mycorrhizal Mutualists.</title>
        <authorList>
            <consortium name="DOE Joint Genome Institute"/>
            <consortium name="Mycorrhizal Genomics Consortium"/>
            <person name="Kohler A."/>
            <person name="Kuo A."/>
            <person name="Nagy L.G."/>
            <person name="Floudas D."/>
            <person name="Copeland A."/>
            <person name="Barry K.W."/>
            <person name="Cichocki N."/>
            <person name="Veneault-Fourrey C."/>
            <person name="LaButti K."/>
            <person name="Lindquist E.A."/>
            <person name="Lipzen A."/>
            <person name="Lundell T."/>
            <person name="Morin E."/>
            <person name="Murat C."/>
            <person name="Riley R."/>
            <person name="Ohm R."/>
            <person name="Sun H."/>
            <person name="Tunlid A."/>
            <person name="Henrissat B."/>
            <person name="Grigoriev I.V."/>
            <person name="Hibbett D.S."/>
            <person name="Martin F."/>
        </authorList>
    </citation>
    <scope>NUCLEOTIDE SEQUENCE [LARGE SCALE GENOMIC DNA]</scope>
    <source>
        <strain evidence="2">F 1598</strain>
    </source>
</reference>
<keyword evidence="2" id="KW-1185">Reference proteome</keyword>
<evidence type="ECO:0000313" key="1">
    <source>
        <dbReference type="EMBL" id="KIM78631.1"/>
    </source>
</evidence>
<dbReference type="OrthoDB" id="3205170at2759"/>
<dbReference type="AlphaFoldDB" id="A0A0C3FF87"/>
<sequence>MDSYTNALYYLGNTKHSHPTALSNDSDLALFPIAWSGGHLARSDQSWPYTFLPGDRAWAKGVNGKWRRVQILDAGQLENRGNQFIFWYTASWMYDGVTFRKLFCPLEGNLKPDLPSIRTTLFEEGVRFQDTWWEDEAEERQERKSDACLIG</sequence>
<protein>
    <submittedName>
        <fullName evidence="1">Uncharacterized protein</fullName>
    </submittedName>
</protein>
<proteinExistence type="predicted"/>
<dbReference type="HOGENOM" id="CLU_1732179_0_0_1"/>
<evidence type="ECO:0000313" key="2">
    <source>
        <dbReference type="Proteomes" id="UP000054166"/>
    </source>
</evidence>
<gene>
    <name evidence="1" type="ORF">PILCRDRAFT_11089</name>
</gene>
<reference evidence="1 2" key="1">
    <citation type="submission" date="2014-04" db="EMBL/GenBank/DDBJ databases">
        <authorList>
            <consortium name="DOE Joint Genome Institute"/>
            <person name="Kuo A."/>
            <person name="Tarkka M."/>
            <person name="Buscot F."/>
            <person name="Kohler A."/>
            <person name="Nagy L.G."/>
            <person name="Floudas D."/>
            <person name="Copeland A."/>
            <person name="Barry K.W."/>
            <person name="Cichocki N."/>
            <person name="Veneault-Fourrey C."/>
            <person name="LaButti K."/>
            <person name="Lindquist E.A."/>
            <person name="Lipzen A."/>
            <person name="Lundell T."/>
            <person name="Morin E."/>
            <person name="Murat C."/>
            <person name="Sun H."/>
            <person name="Tunlid A."/>
            <person name="Henrissat B."/>
            <person name="Grigoriev I.V."/>
            <person name="Hibbett D.S."/>
            <person name="Martin F."/>
            <person name="Nordberg H.P."/>
            <person name="Cantor M.N."/>
            <person name="Hua S.X."/>
        </authorList>
    </citation>
    <scope>NUCLEOTIDE SEQUENCE [LARGE SCALE GENOMIC DNA]</scope>
    <source>
        <strain evidence="1 2">F 1598</strain>
    </source>
</reference>
<organism evidence="1 2">
    <name type="scientific">Piloderma croceum (strain F 1598)</name>
    <dbReference type="NCBI Taxonomy" id="765440"/>
    <lineage>
        <taxon>Eukaryota</taxon>
        <taxon>Fungi</taxon>
        <taxon>Dikarya</taxon>
        <taxon>Basidiomycota</taxon>
        <taxon>Agaricomycotina</taxon>
        <taxon>Agaricomycetes</taxon>
        <taxon>Agaricomycetidae</taxon>
        <taxon>Atheliales</taxon>
        <taxon>Atheliaceae</taxon>
        <taxon>Piloderma</taxon>
    </lineage>
</organism>
<name>A0A0C3FF87_PILCF</name>
<dbReference type="Proteomes" id="UP000054166">
    <property type="component" value="Unassembled WGS sequence"/>
</dbReference>
<accession>A0A0C3FF87</accession>
<dbReference type="InParanoid" id="A0A0C3FF87"/>
<dbReference type="EMBL" id="KN833015">
    <property type="protein sequence ID" value="KIM78631.1"/>
    <property type="molecule type" value="Genomic_DNA"/>
</dbReference>